<dbReference type="AlphaFoldDB" id="A0A553JFU8"/>
<sequence length="89" mass="9955">MINLILLTGALIQISADSTQQKTAMNQFTPEITTQSKRLVVTHDIDSGLSMEIQANLEAEFERMVVTIDEELTLNLDARTSVNLYSKQN</sequence>
<comment type="caution">
    <text evidence="1">The sequence shown here is derived from an EMBL/GenBank/DDBJ whole genome shotgun (WGS) entry which is preliminary data.</text>
</comment>
<gene>
    <name evidence="1" type="ORF">FN961_24220</name>
</gene>
<protein>
    <submittedName>
        <fullName evidence="1">Uncharacterized protein</fullName>
    </submittedName>
</protein>
<organism evidence="1 2">
    <name type="scientific">Shewanella hanedai</name>
    <name type="common">Alteromonas hanedai</name>
    <dbReference type="NCBI Taxonomy" id="25"/>
    <lineage>
        <taxon>Bacteria</taxon>
        <taxon>Pseudomonadati</taxon>
        <taxon>Pseudomonadota</taxon>
        <taxon>Gammaproteobacteria</taxon>
        <taxon>Alteromonadales</taxon>
        <taxon>Shewanellaceae</taxon>
        <taxon>Shewanella</taxon>
    </lineage>
</organism>
<name>A0A553JFU8_SHEHA</name>
<dbReference type="RefSeq" id="WP_144042712.1">
    <property type="nucleotide sequence ID" value="NZ_BMPL01000071.1"/>
</dbReference>
<dbReference type="Proteomes" id="UP000318126">
    <property type="component" value="Unassembled WGS sequence"/>
</dbReference>
<evidence type="ECO:0000313" key="1">
    <source>
        <dbReference type="EMBL" id="TRY11312.1"/>
    </source>
</evidence>
<accession>A0A553JFU8</accession>
<reference evidence="2" key="1">
    <citation type="submission" date="2019-07" db="EMBL/GenBank/DDBJ databases">
        <title>Shewanella sp. YLB-08 draft genomic sequence.</title>
        <authorList>
            <person name="Yu L."/>
        </authorList>
    </citation>
    <scope>NUCLEOTIDE SEQUENCE [LARGE SCALE GENOMIC DNA]</scope>
    <source>
        <strain evidence="2">JCM 20706</strain>
    </source>
</reference>
<proteinExistence type="predicted"/>
<keyword evidence="2" id="KW-1185">Reference proteome</keyword>
<dbReference type="EMBL" id="VKGK01000049">
    <property type="protein sequence ID" value="TRY11312.1"/>
    <property type="molecule type" value="Genomic_DNA"/>
</dbReference>
<evidence type="ECO:0000313" key="2">
    <source>
        <dbReference type="Proteomes" id="UP000318126"/>
    </source>
</evidence>